<organism evidence="7 8">
    <name type="scientific">Holothuria leucospilota</name>
    <name type="common">Black long sea cucumber</name>
    <name type="synonym">Mertensiothuria leucospilota</name>
    <dbReference type="NCBI Taxonomy" id="206669"/>
    <lineage>
        <taxon>Eukaryota</taxon>
        <taxon>Metazoa</taxon>
        <taxon>Echinodermata</taxon>
        <taxon>Eleutherozoa</taxon>
        <taxon>Echinozoa</taxon>
        <taxon>Holothuroidea</taxon>
        <taxon>Aspidochirotacea</taxon>
        <taxon>Aspidochirotida</taxon>
        <taxon>Holothuriidae</taxon>
        <taxon>Holothuria</taxon>
    </lineage>
</organism>
<feature type="signal peptide" evidence="5">
    <location>
        <begin position="1"/>
        <end position="22"/>
    </location>
</feature>
<evidence type="ECO:0000256" key="5">
    <source>
        <dbReference type="SAM" id="SignalP"/>
    </source>
</evidence>
<dbReference type="EMBL" id="JAIZAY010000007">
    <property type="protein sequence ID" value="KAJ8038624.1"/>
    <property type="molecule type" value="Genomic_DNA"/>
</dbReference>
<dbReference type="SUPFAM" id="SSF48726">
    <property type="entry name" value="Immunoglobulin"/>
    <property type="match status" value="2"/>
</dbReference>
<evidence type="ECO:0000313" key="8">
    <source>
        <dbReference type="Proteomes" id="UP001152320"/>
    </source>
</evidence>
<dbReference type="SMART" id="SM00409">
    <property type="entry name" value="IG"/>
    <property type="match status" value="2"/>
</dbReference>
<keyword evidence="8" id="KW-1185">Reference proteome</keyword>
<dbReference type="Gene3D" id="2.60.40.10">
    <property type="entry name" value="Immunoglobulins"/>
    <property type="match status" value="1"/>
</dbReference>
<dbReference type="GO" id="GO:0016020">
    <property type="term" value="C:membrane"/>
    <property type="evidence" value="ECO:0007669"/>
    <property type="project" value="UniProtKB-SubCell"/>
</dbReference>
<feature type="chain" id="PRO_5040380622" description="Ig-like domain-containing protein" evidence="5">
    <location>
        <begin position="23"/>
        <end position="500"/>
    </location>
</feature>
<protein>
    <recommendedName>
        <fullName evidence="6">Ig-like domain-containing protein</fullName>
    </recommendedName>
</protein>
<evidence type="ECO:0000259" key="6">
    <source>
        <dbReference type="PROSITE" id="PS50835"/>
    </source>
</evidence>
<keyword evidence="2 5" id="KW-0732">Signal</keyword>
<accession>A0A9Q1HA51</accession>
<dbReference type="PANTHER" id="PTHR12080">
    <property type="entry name" value="SIGNALING LYMPHOCYTIC ACTIVATION MOLECULE"/>
    <property type="match status" value="1"/>
</dbReference>
<evidence type="ECO:0000313" key="7">
    <source>
        <dbReference type="EMBL" id="KAJ8038624.1"/>
    </source>
</evidence>
<dbReference type="InterPro" id="IPR013783">
    <property type="entry name" value="Ig-like_fold"/>
</dbReference>
<comment type="caution">
    <text evidence="7">The sequence shown here is derived from an EMBL/GenBank/DDBJ whole genome shotgun (WGS) entry which is preliminary data.</text>
</comment>
<dbReference type="AlphaFoldDB" id="A0A9Q1HA51"/>
<dbReference type="InterPro" id="IPR003599">
    <property type="entry name" value="Ig_sub"/>
</dbReference>
<evidence type="ECO:0000256" key="1">
    <source>
        <dbReference type="ARBA" id="ARBA00004370"/>
    </source>
</evidence>
<dbReference type="OrthoDB" id="427518at2759"/>
<sequence length="500" mass="57251">MGVLKQLILLVTVANLADITVSTCLSTQYIEKGVMTSLKCVFPTNFECVVWYKIPGEGPFIKLDRGTKSGPGYESGDYDISSTGRLQINNVSLEDDRFFRVVVLYNKEWEDDVREDIRVHVYVKPLQTFPKIDICGDESYCLTKIDKQIEPACSVIQSRPTVRLQWLNIRGEERELESRTDIQQFDYTASSVAVTTVHIAEGNFLEVLLCRALVTAPVMEQSDAMVLLEGNTKEIPGREIDSQLVEIHDQVLLDIQLDDIYAVVWKKFSYLSFEYETIGHYAHGKSTTLRPDFLIKADGSLQIKNLSLQHEGEYICIYARPLEQDTRKYIVEVFKLRSFFYVYHVFVLSVLPSPPFTTIYGCTERDTCQMDIAETGSLTCTLKGIRPVVHVEWFYPGKGYPPIRFINPKTSIKRKGPLFDIRVTSYFEIVQDRFGGDVNVSCRALGLSEKYHQMSSSITLRLISGMFTHMYNNIQYCNVDRTFLNYAMKERLIVVCTEHT</sequence>
<evidence type="ECO:0000256" key="3">
    <source>
        <dbReference type="ARBA" id="ARBA00023136"/>
    </source>
</evidence>
<comment type="subcellular location">
    <subcellularLocation>
        <location evidence="1">Membrane</location>
    </subcellularLocation>
</comment>
<dbReference type="PROSITE" id="PS50835">
    <property type="entry name" value="IG_LIKE"/>
    <property type="match status" value="1"/>
</dbReference>
<reference evidence="7" key="1">
    <citation type="submission" date="2021-10" db="EMBL/GenBank/DDBJ databases">
        <title>Tropical sea cucumber genome reveals ecological adaptation and Cuvierian tubules defense mechanism.</title>
        <authorList>
            <person name="Chen T."/>
        </authorList>
    </citation>
    <scope>NUCLEOTIDE SEQUENCE</scope>
    <source>
        <strain evidence="7">Nanhai2018</strain>
        <tissue evidence="7">Muscle</tissue>
    </source>
</reference>
<keyword evidence="4" id="KW-0325">Glycoprotein</keyword>
<dbReference type="InterPro" id="IPR036179">
    <property type="entry name" value="Ig-like_dom_sf"/>
</dbReference>
<evidence type="ECO:0000256" key="2">
    <source>
        <dbReference type="ARBA" id="ARBA00022729"/>
    </source>
</evidence>
<dbReference type="InterPro" id="IPR007110">
    <property type="entry name" value="Ig-like_dom"/>
</dbReference>
<dbReference type="InterPro" id="IPR015631">
    <property type="entry name" value="CD2/SLAM_rcpt"/>
</dbReference>
<evidence type="ECO:0000256" key="4">
    <source>
        <dbReference type="ARBA" id="ARBA00023180"/>
    </source>
</evidence>
<keyword evidence="3" id="KW-0472">Membrane</keyword>
<dbReference type="Proteomes" id="UP001152320">
    <property type="component" value="Chromosome 7"/>
</dbReference>
<dbReference type="PANTHER" id="PTHR12080:SF48">
    <property type="entry name" value="IMMUNOGLOBULIN SUBTYPE DOMAIN-CONTAINING PROTEIN"/>
    <property type="match status" value="1"/>
</dbReference>
<name>A0A9Q1HA51_HOLLE</name>
<proteinExistence type="predicted"/>
<feature type="domain" description="Ig-like" evidence="6">
    <location>
        <begin position="354"/>
        <end position="459"/>
    </location>
</feature>
<gene>
    <name evidence="7" type="ORF">HOLleu_16090</name>
</gene>